<name>A0ABT8ZWW4_9SPHN</name>
<gene>
    <name evidence="11" type="primary">pnuC</name>
    <name evidence="11" type="ORF">Q5H94_01395</name>
</gene>
<keyword evidence="5" id="KW-0813">Transport</keyword>
<organism evidence="11 12">
    <name type="scientific">Sphingomonas immobilis</name>
    <dbReference type="NCBI Taxonomy" id="3063997"/>
    <lineage>
        <taxon>Bacteria</taxon>
        <taxon>Pseudomonadati</taxon>
        <taxon>Pseudomonadota</taxon>
        <taxon>Alphaproteobacteria</taxon>
        <taxon>Sphingomonadales</taxon>
        <taxon>Sphingomonadaceae</taxon>
        <taxon>Sphingomonas</taxon>
    </lineage>
</organism>
<dbReference type="Pfam" id="PF04973">
    <property type="entry name" value="NMN_transporter"/>
    <property type="match status" value="1"/>
</dbReference>
<dbReference type="NCBIfam" id="TIGR01528">
    <property type="entry name" value="NMN_trans_PnuC"/>
    <property type="match status" value="1"/>
</dbReference>
<evidence type="ECO:0000313" key="12">
    <source>
        <dbReference type="Proteomes" id="UP001176468"/>
    </source>
</evidence>
<keyword evidence="12" id="KW-1185">Reference proteome</keyword>
<feature type="transmembrane region" description="Helical" evidence="10">
    <location>
        <begin position="162"/>
        <end position="180"/>
    </location>
</feature>
<sequence>MSPFEIAASLLIVANVALVAWRSIWNYAFGVAGVLLYAFVFFEEKLYSDALLQIFFLVLQFYGWWNWSRSAADGGEITVERMTPTARLTWLAGIALATGIWGWLMHRFTDAALPFVDGGIAMASVAAQILLSRRKLENWVLWIAIDIASIGMYAAKGLRPTTALYVLLLAIALGGLIDWARVERRQATPRDVAA</sequence>
<feature type="transmembrane region" description="Helical" evidence="10">
    <location>
        <begin position="88"/>
        <end position="105"/>
    </location>
</feature>
<feature type="transmembrane region" description="Helical" evidence="10">
    <location>
        <begin position="111"/>
        <end position="132"/>
    </location>
</feature>
<reference evidence="11" key="1">
    <citation type="submission" date="2023-07" db="EMBL/GenBank/DDBJ databases">
        <authorList>
            <person name="Kim M.K."/>
        </authorList>
    </citation>
    <scope>NUCLEOTIDE SEQUENCE</scope>
    <source>
        <strain evidence="11">CA1-15</strain>
    </source>
</reference>
<evidence type="ECO:0000256" key="10">
    <source>
        <dbReference type="SAM" id="Phobius"/>
    </source>
</evidence>
<dbReference type="PANTHER" id="PTHR36122">
    <property type="entry name" value="NICOTINAMIDE RIBOSIDE TRANSPORTER PNUC"/>
    <property type="match status" value="1"/>
</dbReference>
<evidence type="ECO:0000313" key="11">
    <source>
        <dbReference type="EMBL" id="MDO7840967.1"/>
    </source>
</evidence>
<comment type="caution">
    <text evidence="11">The sequence shown here is derived from an EMBL/GenBank/DDBJ whole genome shotgun (WGS) entry which is preliminary data.</text>
</comment>
<dbReference type="Proteomes" id="UP001176468">
    <property type="component" value="Unassembled WGS sequence"/>
</dbReference>
<feature type="transmembrane region" description="Helical" evidence="10">
    <location>
        <begin position="12"/>
        <end position="40"/>
    </location>
</feature>
<dbReference type="RefSeq" id="WP_304559337.1">
    <property type="nucleotide sequence ID" value="NZ_JAUQSZ010000001.1"/>
</dbReference>
<keyword evidence="7 10" id="KW-0812">Transmembrane</keyword>
<evidence type="ECO:0000256" key="4">
    <source>
        <dbReference type="ARBA" id="ARBA00017522"/>
    </source>
</evidence>
<accession>A0ABT8ZWW4</accession>
<comment type="function">
    <text evidence="1">Required for nicotinamide riboside transport across the inner membrane.</text>
</comment>
<dbReference type="EMBL" id="JAUQSZ010000001">
    <property type="protein sequence ID" value="MDO7840967.1"/>
    <property type="molecule type" value="Genomic_DNA"/>
</dbReference>
<evidence type="ECO:0000256" key="8">
    <source>
        <dbReference type="ARBA" id="ARBA00022989"/>
    </source>
</evidence>
<keyword evidence="9 10" id="KW-0472">Membrane</keyword>
<dbReference type="PANTHER" id="PTHR36122:SF2">
    <property type="entry name" value="NICOTINAMIDE RIBOSIDE TRANSPORTER PNUC"/>
    <property type="match status" value="1"/>
</dbReference>
<comment type="subcellular location">
    <subcellularLocation>
        <location evidence="2">Cell membrane</location>
        <topology evidence="2">Multi-pass membrane protein</topology>
    </subcellularLocation>
</comment>
<evidence type="ECO:0000256" key="5">
    <source>
        <dbReference type="ARBA" id="ARBA00022448"/>
    </source>
</evidence>
<protein>
    <recommendedName>
        <fullName evidence="4">Nicotinamide riboside transporter PnuC</fullName>
    </recommendedName>
</protein>
<evidence type="ECO:0000256" key="7">
    <source>
        <dbReference type="ARBA" id="ARBA00022692"/>
    </source>
</evidence>
<evidence type="ECO:0000256" key="1">
    <source>
        <dbReference type="ARBA" id="ARBA00002672"/>
    </source>
</evidence>
<proteinExistence type="inferred from homology"/>
<evidence type="ECO:0000256" key="9">
    <source>
        <dbReference type="ARBA" id="ARBA00023136"/>
    </source>
</evidence>
<evidence type="ECO:0000256" key="3">
    <source>
        <dbReference type="ARBA" id="ARBA00006669"/>
    </source>
</evidence>
<feature type="transmembrane region" description="Helical" evidence="10">
    <location>
        <begin position="46"/>
        <end position="67"/>
    </location>
</feature>
<feature type="transmembrane region" description="Helical" evidence="10">
    <location>
        <begin position="139"/>
        <end position="156"/>
    </location>
</feature>
<keyword evidence="8 10" id="KW-1133">Transmembrane helix</keyword>
<evidence type="ECO:0000256" key="2">
    <source>
        <dbReference type="ARBA" id="ARBA00004651"/>
    </source>
</evidence>
<evidence type="ECO:0000256" key="6">
    <source>
        <dbReference type="ARBA" id="ARBA00022475"/>
    </source>
</evidence>
<keyword evidence="6" id="KW-1003">Cell membrane</keyword>
<dbReference type="InterPro" id="IPR006419">
    <property type="entry name" value="NMN_transpt_PnuC"/>
</dbReference>
<comment type="similarity">
    <text evidence="3">Belongs to the nicotinamide ribonucleoside (NR) uptake permease (TC 4.B.1) family.</text>
</comment>